<dbReference type="InterPro" id="IPR005821">
    <property type="entry name" value="Ion_trans_dom"/>
</dbReference>
<feature type="compositionally biased region" description="Low complexity" evidence="6">
    <location>
        <begin position="133"/>
        <end position="142"/>
    </location>
</feature>
<dbReference type="InterPro" id="IPR011992">
    <property type="entry name" value="EF-hand-dom_pair"/>
</dbReference>
<dbReference type="GO" id="GO:0022832">
    <property type="term" value="F:voltage-gated channel activity"/>
    <property type="evidence" value="ECO:0007669"/>
    <property type="project" value="InterPro"/>
</dbReference>
<keyword evidence="4 7" id="KW-1133">Transmembrane helix</keyword>
<sequence>MASDSDDIEERKLTYSINYDGVEGDESLEEQFGLGRAETEFPSWTVGRGIRGGNDAVAAFSQQSSIPIPLQHEEGTSSPLTESYSRTPRPSTSFKESKFAKVLGFGFFKADTGPPVNMGQFPVEVPLSSEDGQQQQQQQPQQDSASRGHRMSNPIEPSYYLIGMRMADTQWAMNYQEGAIYLEEGANNDQFSTHPKRKESLPAYIMAHTSWFYVLDLLASLVLLSLALTEPPAVDMLELPLGVHASLELGALAVIALGLILKLRWLGISTLFSHKRTLIKTLTMVVMIIEAVAVLLRQSSHVRITRALRPIFLVDNRYCRGVRRFTREVLQTLPPIIDMLLLLFFFILTFTLLGHFLFGHADGTTDPFFKSLDISFVNLFVLLTTANYPDVMMPSYNRSRWSVLFFVAYLVTVLYLFMNLLLAVVYDTFTTLEKEKFRKLVVHKRQACHYSFNLLVSKSNPNGIIFRHFYGMMTQFAPKKSLRDIYLTFKALDKSGDGILSREEFCRFYEFADLKWEPQLKNNSGFQRQWIFCADLGVKAQRFLNSPYADHLFNGVIILNTVAMVARWVQGGYSWDSYVFATWFMIEMGLKIAAWGSERVFSSGWHTFDLIASVLFIFAIIFVEFLKSWSELLTFVRPLRLLRLFKLKKRYRDVFGTLFILIPPMSSAASVILLLYYAYSIVGMELFANIPLRNCCNGTLLEPYYADDGLNTTFQLHYYLNTFSNLAASWVTLFELTVVNNWYVIMEGHAMVTSGWSRLYFMSFYLVTMVLITIIVAFILDTFLFRIQYKRAMDKKTEEKMLRTEVPLTGEEIDFCYRQYADEPTKRAHILQDYGEDLAVKGCVHYVGFRRRTKEILFKRMFKNEIPDWLRETEPVL</sequence>
<comment type="caution">
    <text evidence="9">The sequence shown here is derived from an EMBL/GenBank/DDBJ whole genome shotgun (WGS) entry which is preliminary data.</text>
</comment>
<dbReference type="Proteomes" id="UP000198287">
    <property type="component" value="Unassembled WGS sequence"/>
</dbReference>
<dbReference type="PROSITE" id="PS00018">
    <property type="entry name" value="EF_HAND_1"/>
    <property type="match status" value="1"/>
</dbReference>
<gene>
    <name evidence="9" type="ORF">Fcan01_04404</name>
</gene>
<feature type="transmembrane region" description="Helical" evidence="7">
    <location>
        <begin position="339"/>
        <end position="359"/>
    </location>
</feature>
<keyword evidence="5 7" id="KW-0472">Membrane</keyword>
<keyword evidence="3" id="KW-0106">Calcium</keyword>
<evidence type="ECO:0000256" key="6">
    <source>
        <dbReference type="SAM" id="MobiDB-lite"/>
    </source>
</evidence>
<dbReference type="SUPFAM" id="SSF81324">
    <property type="entry name" value="Voltage-gated potassium channels"/>
    <property type="match status" value="2"/>
</dbReference>
<dbReference type="Gene3D" id="1.20.120.350">
    <property type="entry name" value="Voltage-gated potassium channels. Chain C"/>
    <property type="match status" value="1"/>
</dbReference>
<feature type="transmembrane region" description="Helical" evidence="7">
    <location>
        <begin position="249"/>
        <end position="266"/>
    </location>
</feature>
<accession>A0A226EU96</accession>
<proteinExistence type="predicted"/>
<keyword evidence="10" id="KW-1185">Reference proteome</keyword>
<dbReference type="GO" id="GO:0005509">
    <property type="term" value="F:calcium ion binding"/>
    <property type="evidence" value="ECO:0007669"/>
    <property type="project" value="InterPro"/>
</dbReference>
<evidence type="ECO:0000256" key="2">
    <source>
        <dbReference type="ARBA" id="ARBA00022692"/>
    </source>
</evidence>
<dbReference type="GO" id="GO:0010008">
    <property type="term" value="C:endosome membrane"/>
    <property type="evidence" value="ECO:0007669"/>
    <property type="project" value="TreeGrafter"/>
</dbReference>
<dbReference type="Pfam" id="PF00520">
    <property type="entry name" value="Ion_trans"/>
    <property type="match status" value="2"/>
</dbReference>
<evidence type="ECO:0000256" key="7">
    <source>
        <dbReference type="SAM" id="Phobius"/>
    </source>
</evidence>
<feature type="region of interest" description="Disordered" evidence="6">
    <location>
        <begin position="118"/>
        <end position="153"/>
    </location>
</feature>
<dbReference type="OMA" id="MCSTAIV"/>
<feature type="domain" description="EF-hand" evidence="8">
    <location>
        <begin position="480"/>
        <end position="515"/>
    </location>
</feature>
<dbReference type="EMBL" id="LNIX01000002">
    <property type="protein sequence ID" value="OXA61195.1"/>
    <property type="molecule type" value="Genomic_DNA"/>
</dbReference>
<evidence type="ECO:0000259" key="8">
    <source>
        <dbReference type="PROSITE" id="PS50222"/>
    </source>
</evidence>
<protein>
    <submittedName>
        <fullName evidence="9">Two pore calcium channel protein 1</fullName>
    </submittedName>
</protein>
<evidence type="ECO:0000313" key="9">
    <source>
        <dbReference type="EMBL" id="OXA61195.1"/>
    </source>
</evidence>
<feature type="transmembrane region" description="Helical" evidence="7">
    <location>
        <begin position="654"/>
        <end position="679"/>
    </location>
</feature>
<feature type="region of interest" description="Disordered" evidence="6">
    <location>
        <begin position="66"/>
        <end position="92"/>
    </location>
</feature>
<evidence type="ECO:0000256" key="4">
    <source>
        <dbReference type="ARBA" id="ARBA00022989"/>
    </source>
</evidence>
<dbReference type="InterPro" id="IPR028801">
    <property type="entry name" value="TPC1_animal"/>
</dbReference>
<dbReference type="SUPFAM" id="SSF47473">
    <property type="entry name" value="EF-hand"/>
    <property type="match status" value="1"/>
</dbReference>
<dbReference type="OrthoDB" id="10068803at2759"/>
<dbReference type="InterPro" id="IPR018247">
    <property type="entry name" value="EF_Hand_1_Ca_BS"/>
</dbReference>
<dbReference type="PANTHER" id="PTHR46474">
    <property type="entry name" value="TWO PORE CALCIUM CHANNEL PROTEIN 1"/>
    <property type="match status" value="1"/>
</dbReference>
<dbReference type="PANTHER" id="PTHR46474:SF1">
    <property type="entry name" value="TWO PORE CHANNEL PROTEIN 1"/>
    <property type="match status" value="1"/>
</dbReference>
<dbReference type="InterPro" id="IPR027359">
    <property type="entry name" value="Volt_channel_dom_sf"/>
</dbReference>
<evidence type="ECO:0000256" key="3">
    <source>
        <dbReference type="ARBA" id="ARBA00022837"/>
    </source>
</evidence>
<comment type="subcellular location">
    <subcellularLocation>
        <location evidence="1">Membrane</location>
        <topology evidence="1">Multi-pass membrane protein</topology>
    </subcellularLocation>
</comment>
<feature type="transmembrane region" description="Helical" evidence="7">
    <location>
        <begin position="552"/>
        <end position="569"/>
    </location>
</feature>
<feature type="transmembrane region" description="Helical" evidence="7">
    <location>
        <begin position="371"/>
        <end position="389"/>
    </location>
</feature>
<dbReference type="FunFam" id="1.10.287.70:FF:000062">
    <property type="entry name" value="Two pore calcium channel protein 1"/>
    <property type="match status" value="1"/>
</dbReference>
<dbReference type="Gene3D" id="1.10.238.10">
    <property type="entry name" value="EF-hand"/>
    <property type="match status" value="1"/>
</dbReference>
<organism evidence="9 10">
    <name type="scientific">Folsomia candida</name>
    <name type="common">Springtail</name>
    <dbReference type="NCBI Taxonomy" id="158441"/>
    <lineage>
        <taxon>Eukaryota</taxon>
        <taxon>Metazoa</taxon>
        <taxon>Ecdysozoa</taxon>
        <taxon>Arthropoda</taxon>
        <taxon>Hexapoda</taxon>
        <taxon>Collembola</taxon>
        <taxon>Entomobryomorpha</taxon>
        <taxon>Isotomoidea</taxon>
        <taxon>Isotomidae</taxon>
        <taxon>Proisotominae</taxon>
        <taxon>Folsomia</taxon>
    </lineage>
</organism>
<evidence type="ECO:0000256" key="5">
    <source>
        <dbReference type="ARBA" id="ARBA00023136"/>
    </source>
</evidence>
<dbReference type="InterPro" id="IPR002048">
    <property type="entry name" value="EF_hand_dom"/>
</dbReference>
<feature type="transmembrane region" description="Helical" evidence="7">
    <location>
        <begin position="278"/>
        <end position="296"/>
    </location>
</feature>
<feature type="transmembrane region" description="Helical" evidence="7">
    <location>
        <begin position="203"/>
        <end position="229"/>
    </location>
</feature>
<evidence type="ECO:0000313" key="10">
    <source>
        <dbReference type="Proteomes" id="UP000198287"/>
    </source>
</evidence>
<dbReference type="AlphaFoldDB" id="A0A226EU96"/>
<feature type="transmembrane region" description="Helical" evidence="7">
    <location>
        <begin position="401"/>
        <end position="429"/>
    </location>
</feature>
<feature type="transmembrane region" description="Helical" evidence="7">
    <location>
        <begin position="759"/>
        <end position="785"/>
    </location>
</feature>
<dbReference type="GO" id="GO:0005765">
    <property type="term" value="C:lysosomal membrane"/>
    <property type="evidence" value="ECO:0007669"/>
    <property type="project" value="InterPro"/>
</dbReference>
<name>A0A226EU96_FOLCA</name>
<dbReference type="GO" id="GO:0005216">
    <property type="term" value="F:monoatomic ion channel activity"/>
    <property type="evidence" value="ECO:0007669"/>
    <property type="project" value="InterPro"/>
</dbReference>
<feature type="compositionally biased region" description="Polar residues" evidence="6">
    <location>
        <begin position="76"/>
        <end position="92"/>
    </location>
</feature>
<reference evidence="9 10" key="1">
    <citation type="submission" date="2015-12" db="EMBL/GenBank/DDBJ databases">
        <title>The genome of Folsomia candida.</title>
        <authorList>
            <person name="Faddeeva A."/>
            <person name="Derks M.F."/>
            <person name="Anvar Y."/>
            <person name="Smit S."/>
            <person name="Van Straalen N."/>
            <person name="Roelofs D."/>
        </authorList>
    </citation>
    <scope>NUCLEOTIDE SEQUENCE [LARGE SCALE GENOMIC DNA]</scope>
    <source>
        <strain evidence="9 10">VU population</strain>
        <tissue evidence="9">Whole body</tissue>
    </source>
</reference>
<feature type="transmembrane region" description="Helical" evidence="7">
    <location>
        <begin position="610"/>
        <end position="633"/>
    </location>
</feature>
<keyword evidence="2 7" id="KW-0812">Transmembrane</keyword>
<dbReference type="PROSITE" id="PS50222">
    <property type="entry name" value="EF_HAND_2"/>
    <property type="match status" value="1"/>
</dbReference>
<dbReference type="Gene3D" id="1.10.287.70">
    <property type="match status" value="2"/>
</dbReference>
<evidence type="ECO:0000256" key="1">
    <source>
        <dbReference type="ARBA" id="ARBA00004141"/>
    </source>
</evidence>
<dbReference type="STRING" id="158441.A0A226EU96"/>